<name>A0A1Q2CC12_9ACTN</name>
<reference evidence="1 2" key="1">
    <citation type="journal article" date="2016" name="Int. J. Syst. Evol. Microbiol.">
        <title>Tessaracoccus flavus sp. nov., isolated from the drainage system of a lindane-producing factory.</title>
        <authorList>
            <person name="Kumari R."/>
            <person name="Singh P."/>
            <person name="Schumann P."/>
            <person name="Lal R."/>
        </authorList>
    </citation>
    <scope>NUCLEOTIDE SEQUENCE [LARGE SCALE GENOMIC DNA]</scope>
    <source>
        <strain evidence="1 2">RP1T</strain>
    </source>
</reference>
<dbReference type="STRING" id="1610493.RPIT_01435"/>
<evidence type="ECO:0000313" key="2">
    <source>
        <dbReference type="Proteomes" id="UP000188324"/>
    </source>
</evidence>
<proteinExistence type="predicted"/>
<accession>A0A1Q2CC12</accession>
<dbReference type="Proteomes" id="UP000188324">
    <property type="component" value="Chromosome"/>
</dbReference>
<dbReference type="AlphaFoldDB" id="A0A1Q2CC12"/>
<keyword evidence="2" id="KW-1185">Reference proteome</keyword>
<gene>
    <name evidence="1" type="ORF">RPIT_01435</name>
</gene>
<organism evidence="1 2">
    <name type="scientific">Tessaracoccus flavus</name>
    <dbReference type="NCBI Taxonomy" id="1610493"/>
    <lineage>
        <taxon>Bacteria</taxon>
        <taxon>Bacillati</taxon>
        <taxon>Actinomycetota</taxon>
        <taxon>Actinomycetes</taxon>
        <taxon>Propionibacteriales</taxon>
        <taxon>Propionibacteriaceae</taxon>
        <taxon>Tessaracoccus</taxon>
    </lineage>
</organism>
<protein>
    <submittedName>
        <fullName evidence="1">Uncharacterized protein</fullName>
    </submittedName>
</protein>
<evidence type="ECO:0000313" key="1">
    <source>
        <dbReference type="EMBL" id="AQP43641.1"/>
    </source>
</evidence>
<sequence length="121" mass="11795">MRGERGSAGSVLLAAMLTVIATVLLSGVLVISWFGAVRSADQVAELAALAGASAAVTGEDACRAAAATAGRNGFPVHACVVRGGGSHVVVEVTVAAELEGAFPGAPRRVLRVAAAGTVGTA</sequence>
<dbReference type="EMBL" id="CP019605">
    <property type="protein sequence ID" value="AQP43641.1"/>
    <property type="molecule type" value="Genomic_DNA"/>
</dbReference>
<dbReference type="RefSeq" id="WP_077339838.1">
    <property type="nucleotide sequence ID" value="NZ_CP019605.1"/>
</dbReference>
<dbReference type="KEGG" id="tfl:RPIT_01435"/>